<feature type="domain" description="CCR4-NOT transcription complex subunit 1 HEAT repeat" evidence="12">
    <location>
        <begin position="332"/>
        <end position="473"/>
    </location>
</feature>
<keyword evidence="15" id="KW-1185">Reference proteome</keyword>
<dbReference type="GO" id="GO:0000932">
    <property type="term" value="C:P-body"/>
    <property type="evidence" value="ECO:0007669"/>
    <property type="project" value="TreeGrafter"/>
</dbReference>
<evidence type="ECO:0000256" key="4">
    <source>
        <dbReference type="ARBA" id="ARBA00023163"/>
    </source>
</evidence>
<reference evidence="14 15" key="1">
    <citation type="journal article" date="2019" name="Sci. Rep.">
        <title>Comparative genomics of chytrid fungi reveal insights into the obligate biotrophic and pathogenic lifestyle of Synchytrium endobioticum.</title>
        <authorList>
            <person name="van de Vossenberg B.T.L.H."/>
            <person name="Warris S."/>
            <person name="Nguyen H.D.T."/>
            <person name="van Gent-Pelzer M.P.E."/>
            <person name="Joly D.L."/>
            <person name="van de Geest H.C."/>
            <person name="Bonants P.J.M."/>
            <person name="Smith D.S."/>
            <person name="Levesque C.A."/>
            <person name="van der Lee T.A.J."/>
        </authorList>
    </citation>
    <scope>NUCLEOTIDE SEQUENCE [LARGE SCALE GENOMIC DNA]</scope>
    <source>
        <strain evidence="14 15">MB42</strain>
    </source>
</reference>
<proteinExistence type="predicted"/>
<dbReference type="InterPro" id="IPR040398">
    <property type="entry name" value="Not1"/>
</dbReference>
<comment type="function">
    <text evidence="6">Acts as a component of the CCR4-NOT core complex, which in the nucleus seems to be a general transcription factor, and in the cytoplasm the major mRNA deadenylase involved in mRNA turnover. The NOT protein subcomplex negatively regulates the basal and activated transcription of many genes. Preferentially affects TC-type TATA element-dependent transcription. Could directly or indirectly inhibit component(s) of the general transcription machinery.</text>
</comment>
<keyword evidence="3" id="KW-0805">Transcription regulation</keyword>
<dbReference type="GO" id="GO:0060090">
    <property type="term" value="F:molecular adaptor activity"/>
    <property type="evidence" value="ECO:0007669"/>
    <property type="project" value="TreeGrafter"/>
</dbReference>
<dbReference type="Pfam" id="PF04054">
    <property type="entry name" value="Not1"/>
    <property type="match status" value="1"/>
</dbReference>
<evidence type="ECO:0000256" key="3">
    <source>
        <dbReference type="ARBA" id="ARBA00023015"/>
    </source>
</evidence>
<evidence type="ECO:0000259" key="9">
    <source>
        <dbReference type="Pfam" id="PF12842"/>
    </source>
</evidence>
<dbReference type="FunFam" id="1.25.40.840:FF:000003">
    <property type="entry name" value="Transcription regulator"/>
    <property type="match status" value="1"/>
</dbReference>
<keyword evidence="2" id="KW-0678">Repressor</keyword>
<dbReference type="Pfam" id="PF16415">
    <property type="entry name" value="CNOT1_CAF1_bind"/>
    <property type="match status" value="1"/>
</dbReference>
<evidence type="ECO:0000256" key="6">
    <source>
        <dbReference type="ARBA" id="ARBA00059181"/>
    </source>
</evidence>
<accession>A0A507CJE4</accession>
<dbReference type="InterPro" id="IPR007196">
    <property type="entry name" value="CCR4-Not_Not1_C"/>
</dbReference>
<dbReference type="Pfam" id="PF25097">
    <property type="entry name" value="ARM_Cnot1"/>
    <property type="match status" value="1"/>
</dbReference>
<evidence type="ECO:0000259" key="11">
    <source>
        <dbReference type="Pfam" id="PF16417"/>
    </source>
</evidence>
<dbReference type="PANTHER" id="PTHR13162">
    <property type="entry name" value="CCR4-NOT TRANSCRIPTION COMPLEX"/>
    <property type="match status" value="1"/>
</dbReference>
<dbReference type="FunFam" id="1.25.40.180:FF:000012">
    <property type="entry name" value="Ccr4-Not transcription complex subunit"/>
    <property type="match status" value="1"/>
</dbReference>
<feature type="domain" description="CCR4-Not complex component Not1 C-terminal" evidence="8">
    <location>
        <begin position="1615"/>
        <end position="1975"/>
    </location>
</feature>
<dbReference type="Pfam" id="PF16418">
    <property type="entry name" value="CNOT1_HEAT"/>
    <property type="match status" value="1"/>
</dbReference>
<dbReference type="Gene3D" id="1.25.40.790">
    <property type="match status" value="1"/>
</dbReference>
<dbReference type="Pfam" id="PF12842">
    <property type="entry name" value="DUF3819"/>
    <property type="match status" value="1"/>
</dbReference>
<feature type="domain" description="CCR4-NOT transcription complex subunit 1-like NOT1 connector" evidence="13">
    <location>
        <begin position="1270"/>
        <end position="1454"/>
    </location>
</feature>
<evidence type="ECO:0000259" key="8">
    <source>
        <dbReference type="Pfam" id="PF04054"/>
    </source>
</evidence>
<feature type="domain" description="CCR4-NOT transcription complex subunit 1" evidence="9">
    <location>
        <begin position="1010"/>
        <end position="1153"/>
    </location>
</feature>
<dbReference type="GO" id="GO:0030015">
    <property type="term" value="C:CCR4-NOT core complex"/>
    <property type="evidence" value="ECO:0007669"/>
    <property type="project" value="InterPro"/>
</dbReference>
<name>A0A507CJE4_9FUNG</name>
<dbReference type="InterPro" id="IPR032193">
    <property type="entry name" value="CNOT1_TTP_bind"/>
</dbReference>
<evidence type="ECO:0000313" key="14">
    <source>
        <dbReference type="EMBL" id="TPX39609.1"/>
    </source>
</evidence>
<dbReference type="InterPro" id="IPR024557">
    <property type="entry name" value="CNOT1_dom_4"/>
</dbReference>
<dbReference type="GO" id="GO:0017148">
    <property type="term" value="P:negative regulation of translation"/>
    <property type="evidence" value="ECO:0007669"/>
    <property type="project" value="InterPro"/>
</dbReference>
<dbReference type="Pfam" id="PF16417">
    <property type="entry name" value="CNOT1_TTP_bind"/>
    <property type="match status" value="1"/>
</dbReference>
<dbReference type="PANTHER" id="PTHR13162:SF8">
    <property type="entry name" value="CCR4-NOT TRANSCRIPTION COMPLEX SUBUNIT 1"/>
    <property type="match status" value="1"/>
</dbReference>
<dbReference type="Gene3D" id="1.25.40.800">
    <property type="match status" value="1"/>
</dbReference>
<dbReference type="InterPro" id="IPR032191">
    <property type="entry name" value="CNOT1_CAF1_bind"/>
</dbReference>
<dbReference type="Gene3D" id="1.25.40.180">
    <property type="match status" value="1"/>
</dbReference>
<dbReference type="InterPro" id="IPR032194">
    <property type="entry name" value="CNOT1_HEAT"/>
</dbReference>
<protein>
    <recommendedName>
        <fullName evidence="7">General negative regulator of transcription subunit 1</fullName>
    </recommendedName>
</protein>
<dbReference type="InterPro" id="IPR055454">
    <property type="entry name" value="CNOT1-like_NOT1_connector"/>
</dbReference>
<dbReference type="CDD" id="cd20710">
    <property type="entry name" value="NOT1_connector"/>
    <property type="match status" value="1"/>
</dbReference>
<feature type="domain" description="CCR4-NOT transcription complex subunit 1 TTP binding" evidence="11">
    <location>
        <begin position="521"/>
        <end position="678"/>
    </location>
</feature>
<evidence type="ECO:0000256" key="7">
    <source>
        <dbReference type="ARBA" id="ARBA00074459"/>
    </source>
</evidence>
<dbReference type="Gene3D" id="1.25.40.840">
    <property type="entry name" value="CCR4-NOT transcription complex subunit 1 TTP binding domain"/>
    <property type="match status" value="1"/>
</dbReference>
<comment type="subcellular location">
    <subcellularLocation>
        <location evidence="1">Nucleus</location>
    </subcellularLocation>
</comment>
<gene>
    <name evidence="14" type="ORF">SeMB42_g06303</name>
</gene>
<dbReference type="GO" id="GO:0000289">
    <property type="term" value="P:nuclear-transcribed mRNA poly(A) tail shortening"/>
    <property type="evidence" value="ECO:0007669"/>
    <property type="project" value="UniProtKB-ARBA"/>
</dbReference>
<dbReference type="Proteomes" id="UP000317494">
    <property type="component" value="Unassembled WGS sequence"/>
</dbReference>
<evidence type="ECO:0000256" key="2">
    <source>
        <dbReference type="ARBA" id="ARBA00022491"/>
    </source>
</evidence>
<comment type="caution">
    <text evidence="14">The sequence shown here is derived from an EMBL/GenBank/DDBJ whole genome shotgun (WGS) entry which is preliminary data.</text>
</comment>
<dbReference type="STRING" id="286115.A0A507CJE4"/>
<evidence type="ECO:0000313" key="15">
    <source>
        <dbReference type="Proteomes" id="UP000317494"/>
    </source>
</evidence>
<evidence type="ECO:0000256" key="1">
    <source>
        <dbReference type="ARBA" id="ARBA00004123"/>
    </source>
</evidence>
<dbReference type="VEuPathDB" id="FungiDB:SeMB42_g06303"/>
<dbReference type="EMBL" id="QEAN01000346">
    <property type="protein sequence ID" value="TPX39609.1"/>
    <property type="molecule type" value="Genomic_DNA"/>
</dbReference>
<evidence type="ECO:0000259" key="13">
    <source>
        <dbReference type="Pfam" id="PF25097"/>
    </source>
</evidence>
<sequence length="1983" mass="224130">MRSCVDVEKRIQSADRVTGPLLHIINSSLNALHNISPSQASLLHHSLINPLYISIAFINQRNNMAGDNLRTGQDGVLDAQMVSGIALTALLQDIGYTSCMSPNILLKLLEQIGITRSNASARLKEEELARVLGMMARTHTGLIPNPAFQHITPALFERIDPEELKRKQTWDAEVLMAIVLDLKPNLDWYSIMRNLDHPDFMLFDAAGFSLVLNAVKVGIPNLFQFPINAFFGRWRNIKGQLSFLKQAIQHRPELFVVTQSLGRRVIDTPTMTSLVNQPWNSLDLLETLLALSESEMYEEVERIFDFASQQAPEVILLGLAELKPPWTPLQKDLVLNLVMSFLSGGHSNSVFVLSKLWQVSDSSVITGLQRMYVADPTTLSRILDVAQDIKALPQILESKPYSFSIDLAALASRRDYLNLEKWLTDHIRDEGDVFIKSCVDFLYEKVLRQDNFSVQQSVPLSQDTVSIFLRILQNHMNAMPADTEERWKEIMTAFARTPHMMNMAATTNADGEDGGMREGGSFSADVEEEVNAYYERIYQGEISIPQIVELLQRLKASPNQREQDIYSCIIHNLFDEYKFFPRYPDNYLAITSMLFGALIQHQIVSYMPLGIALRYVLDALRQPVGSKLFRFGIQALSQFQARLSEWPQYCTHLLQIPHLVQVHPEIVQYIRSLQENQAAGTATTASEPVAAIGAGPSSVSESLTSLSSSVFTALKVDTLINISLVEPSEVPDEVVQDKILFIINNISPANLEAKIREIREIMREEHHKWFSNYIVEKRVSIEPNFHSLYISFLDALESPVLYRFLLIETFLSIRNLLNSEKTVTSSQERTLLKNLGTWLGFITLAKNKPIKHKHLSFKDLLVEGFEHNRLIVVIPFVCKVLEQANHSKVFKPPNPWLMAIMKLLAELYHFADLKLNLKFEIEVLCKNIKLDVKEIQPTTILRNRPPKETAPAIRELDRGSANAVAALGSAGAPAHGMSQSTPGVADKVLAYNLAAELIINPNLPLFATQPGLKRFIHIAIERAIREIIVPVVERSVTIAAIATKELIIKDFALEPNEEKMRKAAHLMVQSLAGSLAAVTCREPLRLSMVANTKGLLLQNGFTEQTLPEQAIFVIVNDNMDLACSIIERTAAEKALPEVDEGLRESYIGRRKHRERTGAPYYDMSVYAASRYPSTLPETLRLKAGGLTMQQLRVYEDFARMSRIMQVGSNIQDAADRQHSAVTGHVEMVRREARPEVMPPTYGTPLPPYEETPVLLTTQQVFEKFNASIIELEKFAGSQSVAMTLASLPPQHELRTALKAVPSLVTQAYQREEAALLFSQRVVQLLYKTESNLAREMYIVLLERLFELSKTAAKEVNAWLLYADEERKYNVPVTAALIRSHLVNVPEMDMQLARLMDIGRTSVVEFTAWLIKKCVLEEPPISSQNDFFNSIEILTKIASRGKAPDIVNQVLQEVRLRSSAIAIRDLMGKDNESSGVRDQLASLFTEWVRLYHHPASNEKSHLRFITQLQQQGVLKTEDVSSLFFRVCTELSVEAYMKAPAGTPSVVAFQAVDAFARLIVLVVRHYNDLSAQNVNYAKLTLTTKILSITVLVLVHSHEQRKTTFNQRPFFRLLSSLLNDLHSFEPHLQPIYFQILSYLSNTFHTLQPSFLPGFTFSWLQLVSHRFFMPKLLLAENQKGWPFFQRLLVDLFKFLAPFLRQSELTDTVRLLYKGTIRVLLVLLHDFPEFLCDYHFSFVDVIPHSCTQLRNLILSAFPRNMRLPDPFTPNLKVDLLPEINQAPHVLSDYTSAMMVNNLKTDTDSYLRNRAPAALLSDIAGRLMAAPGTLVDGSRYLISTINSLVLYVGIQAIAQSKSAQSGPPAVTHGASMDIFKHLVSDLDVEGRYLFLSGIANQLRYPNSHTHYFSNVLLYLFLEADQEIVQEQITRVLIERLIVNRPHPYGLLITFIELIRNPRYGFWNHTNFIQCAPEIDRLFTNVAKSLATQS</sequence>
<organism evidence="14 15">
    <name type="scientific">Synchytrium endobioticum</name>
    <dbReference type="NCBI Taxonomy" id="286115"/>
    <lineage>
        <taxon>Eukaryota</taxon>
        <taxon>Fungi</taxon>
        <taxon>Fungi incertae sedis</taxon>
        <taxon>Chytridiomycota</taxon>
        <taxon>Chytridiomycota incertae sedis</taxon>
        <taxon>Chytridiomycetes</taxon>
        <taxon>Synchytriales</taxon>
        <taxon>Synchytriaceae</taxon>
        <taxon>Synchytrium</taxon>
    </lineage>
</organism>
<keyword evidence="5" id="KW-0539">Nucleus</keyword>
<evidence type="ECO:0000259" key="12">
    <source>
        <dbReference type="Pfam" id="PF16418"/>
    </source>
</evidence>
<dbReference type="GO" id="GO:0005634">
    <property type="term" value="C:nucleus"/>
    <property type="evidence" value="ECO:0007669"/>
    <property type="project" value="UniProtKB-SubCell"/>
</dbReference>
<dbReference type="InterPro" id="IPR038535">
    <property type="entry name" value="CNOT1_TTP_bind_sf"/>
</dbReference>
<dbReference type="FunFam" id="1.25.40.800:FF:000001">
    <property type="entry name" value="CCR4-NOT transcription complex subunit 1"/>
    <property type="match status" value="1"/>
</dbReference>
<evidence type="ECO:0000259" key="10">
    <source>
        <dbReference type="Pfam" id="PF16415"/>
    </source>
</evidence>
<feature type="domain" description="CCR4-NOT transcription complex subunit 1 CAF1-binding" evidence="10">
    <location>
        <begin position="729"/>
        <end position="949"/>
    </location>
</feature>
<evidence type="ECO:0000256" key="5">
    <source>
        <dbReference type="ARBA" id="ARBA00023242"/>
    </source>
</evidence>
<keyword evidence="4" id="KW-0804">Transcription</keyword>